<keyword evidence="14" id="KW-1185">Reference proteome</keyword>
<name>A0A317CBA3_9GAMM</name>
<dbReference type="GO" id="GO:0008802">
    <property type="term" value="F:betaine-aldehyde dehydrogenase (NAD+) activity"/>
    <property type="evidence" value="ECO:0007669"/>
    <property type="project" value="UniProtKB-EC"/>
</dbReference>
<comment type="caution">
    <text evidence="13">The sequence shown here is derived from an EMBL/GenBank/DDBJ whole genome shotgun (WGS) entry which is preliminary data.</text>
</comment>
<dbReference type="FunFam" id="3.40.309.10:FF:000014">
    <property type="entry name" value="NAD/NADP-dependent betaine aldehyde dehydrogenase"/>
    <property type="match status" value="1"/>
</dbReference>
<sequence length="491" mass="52732">MSKAGTQPTYQNFVNGKFLSNVSGETFSVTNPATGHVIYHVEVADSSIQKAAIDSAKQGFAIWSAMMPIERSRVLLKAVNLLRERNDELATIEVLDTGKPWQEAECVDVQTGADVIEYFAGLAPAQVGQQQMVGNDFYYTRKEPLGVCAGIGAWNYPLQIACWKSGPALAAGNALIFKPSEETPLGAIKLAEIYSEAGVPAGVFNVVQGPAAVGQWLTQSPDIEKVSFTGEVGTGKKVVASAAGSLKDVTMELGGKSPMLVFEDADVSQAVSAAMLGNFYTQGEVCTNCTRVYVHKDVYQAFISELKSRTEQNIIAGDPLDPKVNLGALISKNHQDLVMGYIDKGVAEGATLLTGGKTLSPESAPNGYFVAPTVFIDCHDDMAIVKEEIFGPVMSVLVFEDEDDVIRRANDTHLGLAAGVFTKDIKRGHRVIHQLQAGICWINSYGNSPAEMPVGGYKQSGIGRENGVETLDHYTQTKSVYVGMTDIESPF</sequence>
<dbReference type="InterPro" id="IPR016161">
    <property type="entry name" value="Ald_DH/histidinol_DH"/>
</dbReference>
<evidence type="ECO:0000256" key="8">
    <source>
        <dbReference type="ARBA" id="ARBA00052192"/>
    </source>
</evidence>
<comment type="catalytic activity">
    <reaction evidence="8">
        <text>betaine aldehyde + NAD(+) + H2O = glycine betaine + NADH + 2 H(+)</text>
        <dbReference type="Rhea" id="RHEA:15305"/>
        <dbReference type="ChEBI" id="CHEBI:15377"/>
        <dbReference type="ChEBI" id="CHEBI:15378"/>
        <dbReference type="ChEBI" id="CHEBI:15710"/>
        <dbReference type="ChEBI" id="CHEBI:17750"/>
        <dbReference type="ChEBI" id="CHEBI:57540"/>
        <dbReference type="ChEBI" id="CHEBI:57945"/>
        <dbReference type="EC" id="1.2.1.8"/>
    </reaction>
    <physiologicalReaction direction="left-to-right" evidence="8">
        <dbReference type="Rhea" id="RHEA:15306"/>
    </physiologicalReaction>
</comment>
<dbReference type="InterPro" id="IPR016160">
    <property type="entry name" value="Ald_DH_CS_CYS"/>
</dbReference>
<dbReference type="InterPro" id="IPR015590">
    <property type="entry name" value="Aldehyde_DH_dom"/>
</dbReference>
<dbReference type="Pfam" id="PF00171">
    <property type="entry name" value="Aldedh"/>
    <property type="match status" value="1"/>
</dbReference>
<evidence type="ECO:0000256" key="4">
    <source>
        <dbReference type="ARBA" id="ARBA00023002"/>
    </source>
</evidence>
<keyword evidence="4 11" id="KW-0560">Oxidoreductase</keyword>
<dbReference type="NCBIfam" id="NF009725">
    <property type="entry name" value="PRK13252.1"/>
    <property type="match status" value="1"/>
</dbReference>
<dbReference type="AlphaFoldDB" id="A0A317CBA3"/>
<dbReference type="SUPFAM" id="SSF53720">
    <property type="entry name" value="ALDH-like"/>
    <property type="match status" value="1"/>
</dbReference>
<comment type="catalytic activity">
    <reaction evidence="7">
        <text>betaine aldehyde + NADP(+) + H2O = glycine betaine + NADPH + 2 H(+)</text>
        <dbReference type="Rhea" id="RHEA:30067"/>
        <dbReference type="ChEBI" id="CHEBI:15377"/>
        <dbReference type="ChEBI" id="CHEBI:15378"/>
        <dbReference type="ChEBI" id="CHEBI:15710"/>
        <dbReference type="ChEBI" id="CHEBI:17750"/>
        <dbReference type="ChEBI" id="CHEBI:57783"/>
        <dbReference type="ChEBI" id="CHEBI:58349"/>
    </reaction>
    <physiologicalReaction direction="left-to-right" evidence="7">
        <dbReference type="Rhea" id="RHEA:30068"/>
    </physiologicalReaction>
</comment>
<dbReference type="OrthoDB" id="9768731at2"/>
<gene>
    <name evidence="13" type="ORF">DKT75_11395</name>
</gene>
<evidence type="ECO:0000256" key="11">
    <source>
        <dbReference type="RuleBase" id="RU003345"/>
    </source>
</evidence>
<dbReference type="PANTHER" id="PTHR11699">
    <property type="entry name" value="ALDEHYDE DEHYDROGENASE-RELATED"/>
    <property type="match status" value="1"/>
</dbReference>
<evidence type="ECO:0000256" key="2">
    <source>
        <dbReference type="ARBA" id="ARBA00022723"/>
    </source>
</evidence>
<protein>
    <submittedName>
        <fullName evidence="13">Betaine-aldehyde dehydrogenase</fullName>
    </submittedName>
</protein>
<evidence type="ECO:0000256" key="9">
    <source>
        <dbReference type="ARBA" id="ARBA00065931"/>
    </source>
</evidence>
<evidence type="ECO:0000256" key="1">
    <source>
        <dbReference type="ARBA" id="ARBA00009986"/>
    </source>
</evidence>
<evidence type="ECO:0000259" key="12">
    <source>
        <dbReference type="Pfam" id="PF00171"/>
    </source>
</evidence>
<evidence type="ECO:0000256" key="5">
    <source>
        <dbReference type="ARBA" id="ARBA00023027"/>
    </source>
</evidence>
<dbReference type="Gene3D" id="3.40.309.10">
    <property type="entry name" value="Aldehyde Dehydrogenase, Chain A, domain 2"/>
    <property type="match status" value="1"/>
</dbReference>
<feature type="domain" description="Aldehyde dehydrogenase" evidence="12">
    <location>
        <begin position="23"/>
        <end position="480"/>
    </location>
</feature>
<dbReference type="FunFam" id="3.40.605.10:FF:000026">
    <property type="entry name" value="Aldehyde dehydrogenase, putative"/>
    <property type="match status" value="1"/>
</dbReference>
<dbReference type="Gene3D" id="3.40.605.10">
    <property type="entry name" value="Aldehyde Dehydrogenase, Chain A, domain 1"/>
    <property type="match status" value="1"/>
</dbReference>
<evidence type="ECO:0000256" key="7">
    <source>
        <dbReference type="ARBA" id="ARBA00051919"/>
    </source>
</evidence>
<evidence type="ECO:0000256" key="6">
    <source>
        <dbReference type="ARBA" id="ARBA00023097"/>
    </source>
</evidence>
<dbReference type="InterPro" id="IPR029510">
    <property type="entry name" value="Ald_DH_CS_GLU"/>
</dbReference>
<dbReference type="PROSITE" id="PS00687">
    <property type="entry name" value="ALDEHYDE_DEHYDR_GLU"/>
    <property type="match status" value="1"/>
</dbReference>
<organism evidence="13 14">
    <name type="scientific">Leucothrix arctica</name>
    <dbReference type="NCBI Taxonomy" id="1481894"/>
    <lineage>
        <taxon>Bacteria</taxon>
        <taxon>Pseudomonadati</taxon>
        <taxon>Pseudomonadota</taxon>
        <taxon>Gammaproteobacteria</taxon>
        <taxon>Thiotrichales</taxon>
        <taxon>Thiotrichaceae</taxon>
        <taxon>Leucothrix</taxon>
    </lineage>
</organism>
<evidence type="ECO:0000313" key="13">
    <source>
        <dbReference type="EMBL" id="PWQ95975.1"/>
    </source>
</evidence>
<keyword evidence="6" id="KW-0558">Oxidation</keyword>
<evidence type="ECO:0000313" key="14">
    <source>
        <dbReference type="Proteomes" id="UP000245506"/>
    </source>
</evidence>
<evidence type="ECO:0000256" key="10">
    <source>
        <dbReference type="PROSITE-ProRule" id="PRU10007"/>
    </source>
</evidence>
<proteinExistence type="inferred from homology"/>
<dbReference type="RefSeq" id="WP_109823554.1">
    <property type="nucleotide sequence ID" value="NZ_QGKL01000031.1"/>
</dbReference>
<dbReference type="InterPro" id="IPR016162">
    <property type="entry name" value="Ald_DH_N"/>
</dbReference>
<feature type="active site" evidence="10">
    <location>
        <position position="252"/>
    </location>
</feature>
<keyword evidence="2" id="KW-0479">Metal-binding</keyword>
<comment type="subunit">
    <text evidence="9">Dimer of dimers.</text>
</comment>
<keyword evidence="5" id="KW-0520">NAD</keyword>
<accession>A0A317CBA3</accession>
<reference evidence="13 14" key="1">
    <citation type="submission" date="2018-05" db="EMBL/GenBank/DDBJ databases">
        <title>Leucothrix arctica sp. nov., isolated from Arctic seawater.</title>
        <authorList>
            <person name="Choi A."/>
            <person name="Baek K."/>
        </authorList>
    </citation>
    <scope>NUCLEOTIDE SEQUENCE [LARGE SCALE GENOMIC DNA]</scope>
    <source>
        <strain evidence="13 14">IMCC9719</strain>
    </source>
</reference>
<dbReference type="InterPro" id="IPR016163">
    <property type="entry name" value="Ald_DH_C"/>
</dbReference>
<dbReference type="PROSITE" id="PS00070">
    <property type="entry name" value="ALDEHYDE_DEHYDR_CYS"/>
    <property type="match status" value="1"/>
</dbReference>
<dbReference type="Proteomes" id="UP000245506">
    <property type="component" value="Unassembled WGS sequence"/>
</dbReference>
<comment type="similarity">
    <text evidence="1 11">Belongs to the aldehyde dehydrogenase family.</text>
</comment>
<dbReference type="EMBL" id="QGKL01000031">
    <property type="protein sequence ID" value="PWQ95975.1"/>
    <property type="molecule type" value="Genomic_DNA"/>
</dbReference>
<dbReference type="GO" id="GO:0046872">
    <property type="term" value="F:metal ion binding"/>
    <property type="evidence" value="ECO:0007669"/>
    <property type="project" value="UniProtKB-KW"/>
</dbReference>
<evidence type="ECO:0000256" key="3">
    <source>
        <dbReference type="ARBA" id="ARBA00022958"/>
    </source>
</evidence>
<keyword evidence="3" id="KW-0630">Potassium</keyword>
<dbReference type="CDD" id="cd07090">
    <property type="entry name" value="ALDH_F9_TMBADH"/>
    <property type="match status" value="1"/>
</dbReference>
<dbReference type="FunFam" id="3.40.605.10:FF:000007">
    <property type="entry name" value="NAD/NADP-dependent betaine aldehyde dehydrogenase"/>
    <property type="match status" value="1"/>
</dbReference>